<dbReference type="EMBL" id="QUAH01000001">
    <property type="protein sequence ID" value="RFT16999.1"/>
    <property type="molecule type" value="Genomic_DNA"/>
</dbReference>
<dbReference type="InterPro" id="IPR058837">
    <property type="entry name" value="MamS_MamX_dom"/>
</dbReference>
<evidence type="ECO:0000313" key="3">
    <source>
        <dbReference type="Proteomes" id="UP000257323"/>
    </source>
</evidence>
<evidence type="ECO:0000313" key="2">
    <source>
        <dbReference type="EMBL" id="RFT16999.1"/>
    </source>
</evidence>
<accession>A0A3E2BQK1</accession>
<dbReference type="Pfam" id="PF26390">
    <property type="entry name" value="MamS_MamX"/>
    <property type="match status" value="1"/>
</dbReference>
<sequence>MRNQDSRKEMDGGIKKLLPGRSWRHRAVILMGLLLMVLLSLSGPVAAQETSSGEGQANQQAQTRPHFYDVDREVTIEGQIEDLRFENRYEGKGNFLVLLVKEKSGGELVEVETAPAWFFRTDLHKGEKIRLVGSVTEEGKDGRKLVIARELRIGNQTITLRDRRGFPTWSRGQGRRRGPAW</sequence>
<dbReference type="Proteomes" id="UP000257323">
    <property type="component" value="Unassembled WGS sequence"/>
</dbReference>
<feature type="domain" description="Magnetosome protein MamS/MamX" evidence="1">
    <location>
        <begin position="74"/>
        <end position="157"/>
    </location>
</feature>
<comment type="caution">
    <text evidence="2">The sequence shown here is derived from an EMBL/GenBank/DDBJ whole genome shotgun (WGS) entry which is preliminary data.</text>
</comment>
<evidence type="ECO:0000259" key="1">
    <source>
        <dbReference type="Pfam" id="PF26390"/>
    </source>
</evidence>
<protein>
    <recommendedName>
        <fullName evidence="1">Magnetosome protein MamS/MamX domain-containing protein</fullName>
    </recommendedName>
</protein>
<reference evidence="2 3" key="1">
    <citation type="submission" date="2018-08" db="EMBL/GenBank/DDBJ databases">
        <title>Genome analysis of the thermophilic bacterium of the candidate phylum Aminicenantes from deep subsurface aquifer revealed its physiology and ecological role.</title>
        <authorList>
            <person name="Kadnikov V.V."/>
            <person name="Mardanov A.V."/>
            <person name="Beletsky A.V."/>
            <person name="Karnachuk O.V."/>
            <person name="Ravin N.V."/>
        </authorList>
    </citation>
    <scope>NUCLEOTIDE SEQUENCE [LARGE SCALE GENOMIC DNA]</scope>
    <source>
        <strain evidence="2">BY38</strain>
    </source>
</reference>
<gene>
    <name evidence="2" type="ORF">OP8BY_0941</name>
</gene>
<name>A0A3E2BQK1_9BACT</name>
<proteinExistence type="predicted"/>
<organism evidence="2 3">
    <name type="scientific">Candidatus Saccharicenans subterraneus</name>
    <dbReference type="NCBI Taxonomy" id="2508984"/>
    <lineage>
        <taxon>Bacteria</taxon>
        <taxon>Candidatus Aminicenantota</taxon>
        <taxon>Candidatus Aminicenantia</taxon>
        <taxon>Candidatus Aminicenantales</taxon>
        <taxon>Candidatus Saccharicenantaceae</taxon>
        <taxon>Candidatus Saccharicenans</taxon>
    </lineage>
</organism>
<dbReference type="AlphaFoldDB" id="A0A3E2BQK1"/>